<reference evidence="2 3" key="1">
    <citation type="submission" date="2019-08" db="EMBL/GenBank/DDBJ databases">
        <title>Draft genome sequence of Chryseobacterium sp. Gsoil 183.</title>
        <authorList>
            <person name="Im W.-T."/>
        </authorList>
    </citation>
    <scope>NUCLEOTIDE SEQUENCE [LARGE SCALE GENOMIC DNA]</scope>
    <source>
        <strain evidence="2 3">Gsoil 183</strain>
        <plasmid evidence="2">unnamed1</plasmid>
    </source>
</reference>
<evidence type="ECO:0000256" key="1">
    <source>
        <dbReference type="SAM" id="SignalP"/>
    </source>
</evidence>
<sequence>MKKLIILLTCMLWSITCMNAQCPNGDAEMGDFSNWQTYVGSNTTGTLNLSTFTPSLSPTQHTVTGIGNDPILGASLPMVGEGNSAFRLGNSTAMNGAEIMSYTFTAGSSISFMYALVLQGAHTDSMINGFFSYWVSRTNDLANSTAPGNLVIAPVKINGSNVADPFLQSTSYNGEPLSWKEWQTLCLPIPSQDVGQQLTIYFATADCRDSGHFGYAYIDALCKPVPPEPVLVGPSTVCNIDDPILFSGSRTTNESQYVWFAQECDAMGNLIGSPPFAVIRNGPVGTYSLRSSGINLQSGHYYKVTLQVRNCTSGWVVISKIVKIEFPIIQTSNKVICCGSSVKLRASVNAPGNGAATSYKWYDEAGNFIGNGSVSYSGPIGGPFTPANDISVTPTKCTKYRVVFEYNGCKNSQWVYVTLIQNVRGAFSCVSYNNCTGSGTVKFNPWIKLCGNEAEVGPDYNFHMQQATNSIKYSWNTGSTSDTSAVTGNTTSTVTVTSACGTNTATVTPPVFTGAFPGLFKPTGMSVTNPFVIYNTMMNQYAIPAYNAYSYELSVYDRWGTRVYYKYETTCLGFYNGQISWDGRYTPDANGNPGPYVNIPGVYSWYLKLSNCSGSETFKGDVTFVQ</sequence>
<accession>A0A5D8ZUR0</accession>
<proteinExistence type="predicted"/>
<keyword evidence="2" id="KW-0614">Plasmid</keyword>
<geneLocation type="plasmid" evidence="2">
    <name>unnamed1</name>
</geneLocation>
<keyword evidence="1" id="KW-0732">Signal</keyword>
<dbReference type="AlphaFoldDB" id="A0A5D8ZUR0"/>
<organism evidence="2 3">
    <name type="scientific">Chryseobacterium panacisoli</name>
    <dbReference type="NCBI Taxonomy" id="1807141"/>
    <lineage>
        <taxon>Bacteria</taxon>
        <taxon>Pseudomonadati</taxon>
        <taxon>Bacteroidota</taxon>
        <taxon>Flavobacteriia</taxon>
        <taxon>Flavobacteriales</taxon>
        <taxon>Weeksellaceae</taxon>
        <taxon>Chryseobacterium group</taxon>
        <taxon>Chryseobacterium</taxon>
    </lineage>
</organism>
<evidence type="ECO:0008006" key="4">
    <source>
        <dbReference type="Google" id="ProtNLM"/>
    </source>
</evidence>
<feature type="chain" id="PRO_5023047802" description="Gliding motility-associated C-terminal domain-containing protein" evidence="1">
    <location>
        <begin position="20"/>
        <end position="626"/>
    </location>
</feature>
<keyword evidence="3" id="KW-1185">Reference proteome</keyword>
<comment type="caution">
    <text evidence="2">The sequence shown here is derived from an EMBL/GenBank/DDBJ whole genome shotgun (WGS) entry which is preliminary data.</text>
</comment>
<evidence type="ECO:0000313" key="3">
    <source>
        <dbReference type="Proteomes" id="UP000323884"/>
    </source>
</evidence>
<evidence type="ECO:0000313" key="2">
    <source>
        <dbReference type="EMBL" id="TZF98628.1"/>
    </source>
</evidence>
<protein>
    <recommendedName>
        <fullName evidence="4">Gliding motility-associated C-terminal domain-containing protein</fullName>
    </recommendedName>
</protein>
<name>A0A5D8ZUR0_9FLAO</name>
<dbReference type="OrthoDB" id="9765926at2"/>
<dbReference type="EMBL" id="VTRU01000001">
    <property type="protein sequence ID" value="TZF98628.1"/>
    <property type="molecule type" value="Genomic_DNA"/>
</dbReference>
<feature type="signal peptide" evidence="1">
    <location>
        <begin position="1"/>
        <end position="19"/>
    </location>
</feature>
<dbReference type="RefSeq" id="WP_149385801.1">
    <property type="nucleotide sequence ID" value="NZ_VTRU01000001.1"/>
</dbReference>
<gene>
    <name evidence="2" type="ORF">FW781_01490</name>
</gene>
<dbReference type="Proteomes" id="UP000323884">
    <property type="component" value="Unassembled WGS sequence"/>
</dbReference>